<dbReference type="GO" id="GO:0033499">
    <property type="term" value="P:galactose catabolic process via UDP-galactose, Leloir pathway"/>
    <property type="evidence" value="ECO:0007669"/>
    <property type="project" value="TreeGrafter"/>
</dbReference>
<feature type="domain" description="NAD(P)-binding" evidence="6">
    <location>
        <begin position="8"/>
        <end position="211"/>
    </location>
</feature>
<evidence type="ECO:0000256" key="4">
    <source>
        <dbReference type="ARBA" id="ARBA00023235"/>
    </source>
</evidence>
<keyword evidence="3" id="KW-0520">NAD</keyword>
<comment type="cofactor">
    <cofactor evidence="1">
        <name>NAD(+)</name>
        <dbReference type="ChEBI" id="CHEBI:57540"/>
    </cofactor>
</comment>
<organism evidence="7">
    <name type="scientific">marine sediment metagenome</name>
    <dbReference type="NCBI Taxonomy" id="412755"/>
    <lineage>
        <taxon>unclassified sequences</taxon>
        <taxon>metagenomes</taxon>
        <taxon>ecological metagenomes</taxon>
    </lineage>
</organism>
<evidence type="ECO:0000256" key="2">
    <source>
        <dbReference type="ARBA" id="ARBA00007637"/>
    </source>
</evidence>
<dbReference type="PANTHER" id="PTHR43725">
    <property type="entry name" value="UDP-GLUCOSE 4-EPIMERASE"/>
    <property type="match status" value="1"/>
</dbReference>
<name>X0XVQ1_9ZZZZ</name>
<accession>X0XVQ1</accession>
<comment type="similarity">
    <text evidence="2">Belongs to the NAD(P)-dependent epimerase/dehydratase family.</text>
</comment>
<dbReference type="InterPro" id="IPR036291">
    <property type="entry name" value="NAD(P)-bd_dom_sf"/>
</dbReference>
<dbReference type="Gene3D" id="3.40.50.720">
    <property type="entry name" value="NAD(P)-binding Rossmann-like Domain"/>
    <property type="match status" value="1"/>
</dbReference>
<dbReference type="NCBIfam" id="TIGR01179">
    <property type="entry name" value="galE"/>
    <property type="match status" value="1"/>
</dbReference>
<evidence type="ECO:0000256" key="3">
    <source>
        <dbReference type="ARBA" id="ARBA00023027"/>
    </source>
</evidence>
<evidence type="ECO:0000256" key="5">
    <source>
        <dbReference type="ARBA" id="ARBA00023277"/>
    </source>
</evidence>
<dbReference type="InterPro" id="IPR016040">
    <property type="entry name" value="NAD(P)-bd_dom"/>
</dbReference>
<dbReference type="Gene3D" id="3.90.25.10">
    <property type="entry name" value="UDP-galactose 4-epimerase, domain 1"/>
    <property type="match status" value="1"/>
</dbReference>
<gene>
    <name evidence="7" type="ORF">S01H1_71169</name>
</gene>
<proteinExistence type="inferred from homology"/>
<comment type="caution">
    <text evidence="7">The sequence shown here is derived from an EMBL/GenBank/DDBJ whole genome shotgun (WGS) entry which is preliminary data.</text>
</comment>
<keyword evidence="5" id="KW-0119">Carbohydrate metabolism</keyword>
<keyword evidence="4" id="KW-0413">Isomerase</keyword>
<dbReference type="Pfam" id="PF16363">
    <property type="entry name" value="GDP_Man_Dehyd"/>
    <property type="match status" value="1"/>
</dbReference>
<dbReference type="PANTHER" id="PTHR43725:SF53">
    <property type="entry name" value="UDP-ARABINOSE 4-EPIMERASE 1"/>
    <property type="match status" value="1"/>
</dbReference>
<reference evidence="7" key="1">
    <citation type="journal article" date="2014" name="Front. Microbiol.">
        <title>High frequency of phylogenetically diverse reductive dehalogenase-homologous genes in deep subseafloor sedimentary metagenomes.</title>
        <authorList>
            <person name="Kawai M."/>
            <person name="Futagami T."/>
            <person name="Toyoda A."/>
            <person name="Takaki Y."/>
            <person name="Nishi S."/>
            <person name="Hori S."/>
            <person name="Arai W."/>
            <person name="Tsubouchi T."/>
            <person name="Morono Y."/>
            <person name="Uchiyama I."/>
            <person name="Ito T."/>
            <person name="Fujiyama A."/>
            <person name="Inagaki F."/>
            <person name="Takami H."/>
        </authorList>
    </citation>
    <scope>NUCLEOTIDE SEQUENCE</scope>
    <source>
        <strain evidence="7">Expedition CK06-06</strain>
    </source>
</reference>
<dbReference type="InterPro" id="IPR005886">
    <property type="entry name" value="UDP_G4E"/>
</dbReference>
<dbReference type="EMBL" id="BARS01047375">
    <property type="protein sequence ID" value="GAG39317.1"/>
    <property type="molecule type" value="Genomic_DNA"/>
</dbReference>
<dbReference type="AlphaFoldDB" id="X0XVQ1"/>
<dbReference type="SUPFAM" id="SSF51735">
    <property type="entry name" value="NAD(P)-binding Rossmann-fold domains"/>
    <property type="match status" value="1"/>
</dbReference>
<evidence type="ECO:0000313" key="7">
    <source>
        <dbReference type="EMBL" id="GAG39317.1"/>
    </source>
</evidence>
<evidence type="ECO:0000259" key="6">
    <source>
        <dbReference type="Pfam" id="PF16363"/>
    </source>
</evidence>
<protein>
    <recommendedName>
        <fullName evidence="6">NAD(P)-binding domain-containing protein</fullName>
    </recommendedName>
</protein>
<sequence length="228" mass="25648">MNTMQDFNVDKFIFSSTCATYGNPIEIPITESHPQKPINPYGQSKLMVENILNDYSKTYNLKYVSLRYFNAAGADPDVEIGEIHDPETHLIPLVLDSAIGKRTNIKIFGADYDTPDGTCIRDYIHVVDLSIAHIQALEYLMSGGVSQVFNLGNNKGYTVREIIEVAKKVTGKEISVIEDKKRPGDPPVLVGSAEKAKQVLSWKPKFFKLQQIIDTAWKWHKKMNQGES</sequence>
<dbReference type="GO" id="GO:0003978">
    <property type="term" value="F:UDP-glucose 4-epimerase activity"/>
    <property type="evidence" value="ECO:0007669"/>
    <property type="project" value="InterPro"/>
</dbReference>
<evidence type="ECO:0000256" key="1">
    <source>
        <dbReference type="ARBA" id="ARBA00001911"/>
    </source>
</evidence>